<feature type="compositionally biased region" description="Gly residues" evidence="1">
    <location>
        <begin position="240"/>
        <end position="249"/>
    </location>
</feature>
<feature type="region of interest" description="Disordered" evidence="1">
    <location>
        <begin position="221"/>
        <end position="262"/>
    </location>
</feature>
<evidence type="ECO:0000313" key="2">
    <source>
        <dbReference type="EMBL" id="VCW74972.1"/>
    </source>
</evidence>
<protein>
    <submittedName>
        <fullName evidence="2">Uncharacterized protein</fullName>
    </submittedName>
</protein>
<feature type="region of interest" description="Disordered" evidence="1">
    <location>
        <begin position="45"/>
        <end position="83"/>
    </location>
</feature>
<reference evidence="2 3" key="1">
    <citation type="submission" date="2018-10" db="EMBL/GenBank/DDBJ databases">
        <authorList>
            <person name="Ekblom R."/>
            <person name="Jareborg N."/>
        </authorList>
    </citation>
    <scope>NUCLEOTIDE SEQUENCE [LARGE SCALE GENOMIC DNA]</scope>
    <source>
        <tissue evidence="2">Muscle</tissue>
    </source>
</reference>
<dbReference type="Proteomes" id="UP000269945">
    <property type="component" value="Unassembled WGS sequence"/>
</dbReference>
<organism evidence="2 3">
    <name type="scientific">Gulo gulo</name>
    <name type="common">Wolverine</name>
    <name type="synonym">Gluton</name>
    <dbReference type="NCBI Taxonomy" id="48420"/>
    <lineage>
        <taxon>Eukaryota</taxon>
        <taxon>Metazoa</taxon>
        <taxon>Chordata</taxon>
        <taxon>Craniata</taxon>
        <taxon>Vertebrata</taxon>
        <taxon>Euteleostomi</taxon>
        <taxon>Mammalia</taxon>
        <taxon>Eutheria</taxon>
        <taxon>Laurasiatheria</taxon>
        <taxon>Carnivora</taxon>
        <taxon>Caniformia</taxon>
        <taxon>Musteloidea</taxon>
        <taxon>Mustelidae</taxon>
        <taxon>Guloninae</taxon>
        <taxon>Gulo</taxon>
    </lineage>
</organism>
<sequence>MGMRGAPSGEQQAQRALSRPDRVGFPPSADHVCLWSPDRAVTWPCSQPMSLPTMASPTLSPDSSSQEALSAPTCSPTSDSENLSPDELELLAKLEEQNRLLEADSKSMRSMNGSRRNSGSSLVSSSSASSNLSHLEEDTWILWGRIANEWEEWRRRKEKLLKVGGACGAGRGQLGPRVAAPVQRHRHAGQEPVLGAAQDVLAVREADPQGHCPHLPRARVLQGPGQPGPGGPLQRHEGVLPGGQGGGLLPGQRLHRGPAPHADARGRSLLCVRAADAGVPSAGALQAQHGGAGALHLPVRVHAPGAAPRSEHPLPLPELPHVHVRLILVSHTLPHYLPAPRCHPCL</sequence>
<evidence type="ECO:0000256" key="1">
    <source>
        <dbReference type="SAM" id="MobiDB-lite"/>
    </source>
</evidence>
<evidence type="ECO:0000313" key="3">
    <source>
        <dbReference type="Proteomes" id="UP000269945"/>
    </source>
</evidence>
<dbReference type="AlphaFoldDB" id="A0A9X9LL51"/>
<proteinExistence type="predicted"/>
<feature type="region of interest" description="Disordered" evidence="1">
    <location>
        <begin position="1"/>
        <end position="29"/>
    </location>
</feature>
<accession>A0A9X9LL51</accession>
<comment type="caution">
    <text evidence="2">The sequence shown here is derived from an EMBL/GenBank/DDBJ whole genome shotgun (WGS) entry which is preliminary data.</text>
</comment>
<name>A0A9X9LL51_GULGU</name>
<dbReference type="EMBL" id="CYRY02006820">
    <property type="protein sequence ID" value="VCW74972.1"/>
    <property type="molecule type" value="Genomic_DNA"/>
</dbReference>
<keyword evidence="3" id="KW-1185">Reference proteome</keyword>
<gene>
    <name evidence="2" type="ORF">BN2614_LOCUS1</name>
</gene>
<feature type="region of interest" description="Disordered" evidence="1">
    <location>
        <begin position="102"/>
        <end position="129"/>
    </location>
</feature>
<feature type="compositionally biased region" description="Low complexity" evidence="1">
    <location>
        <begin position="108"/>
        <end position="129"/>
    </location>
</feature>